<feature type="compositionally biased region" description="Basic and acidic residues" evidence="1">
    <location>
        <begin position="114"/>
        <end position="145"/>
    </location>
</feature>
<evidence type="ECO:0000256" key="1">
    <source>
        <dbReference type="SAM" id="MobiDB-lite"/>
    </source>
</evidence>
<gene>
    <name evidence="2" type="ORF">GCM10017586_25940</name>
</gene>
<dbReference type="AlphaFoldDB" id="A0A9W6M4C7"/>
<comment type="caution">
    <text evidence="2">The sequence shown here is derived from an EMBL/GenBank/DDBJ whole genome shotgun (WGS) entry which is preliminary data.</text>
</comment>
<dbReference type="Proteomes" id="UP001142317">
    <property type="component" value="Unassembled WGS sequence"/>
</dbReference>
<evidence type="ECO:0000313" key="2">
    <source>
        <dbReference type="EMBL" id="GLJ80911.1"/>
    </source>
</evidence>
<reference evidence="2" key="1">
    <citation type="journal article" date="2014" name="Int. J. Syst. Evol. Microbiol.">
        <title>Complete genome sequence of Corynebacterium casei LMG S-19264T (=DSM 44701T), isolated from a smear-ripened cheese.</title>
        <authorList>
            <consortium name="US DOE Joint Genome Institute (JGI-PGF)"/>
            <person name="Walter F."/>
            <person name="Albersmeier A."/>
            <person name="Kalinowski J."/>
            <person name="Ruckert C."/>
        </authorList>
    </citation>
    <scope>NUCLEOTIDE SEQUENCE</scope>
    <source>
        <strain evidence="2">VKM Ac-1447</strain>
    </source>
</reference>
<sequence length="355" mass="37668">MPLQQQEGVEGRRRGTEAHRDATGGAEESPLTGALDEGAPVGAALAGDLAEPSGHRIPGEAPAVDDDTAEGRAVPSEELRRRVHDDVGPQLERSQQVRRRERRVDDEGDAVAVGDRRDGGHIEHAAPRIRDGLRDEGPGARSDRRFPGVGIARVGHEVRRDAETAEVGAQELARALVDARRRDDVVARLEDRQQRRRGRGLAAAHQQRADAALEVGDAALRRGGGRVADAGVAVAGLGVGEARLAVAEVVELEARGQVDGRRAGAVRVEAAGAGVQLTRREGEGRVGGLGCGHGRNCTAQAARHGASSSRRVTRAGAPRHPCVVVCRDVCSRFRVFRRGRTPARALMTMGACPPW</sequence>
<reference evidence="2" key="2">
    <citation type="submission" date="2023-01" db="EMBL/GenBank/DDBJ databases">
        <authorList>
            <person name="Sun Q."/>
            <person name="Evtushenko L."/>
        </authorList>
    </citation>
    <scope>NUCLEOTIDE SEQUENCE</scope>
    <source>
        <strain evidence="2">VKM Ac-1447</strain>
    </source>
</reference>
<organism evidence="2 3">
    <name type="scientific">Microbacterium imperiale</name>
    <dbReference type="NCBI Taxonomy" id="33884"/>
    <lineage>
        <taxon>Bacteria</taxon>
        <taxon>Bacillati</taxon>
        <taxon>Actinomycetota</taxon>
        <taxon>Actinomycetes</taxon>
        <taxon>Micrococcales</taxon>
        <taxon>Microbacteriaceae</taxon>
        <taxon>Microbacterium</taxon>
    </lineage>
</organism>
<feature type="region of interest" description="Disordered" evidence="1">
    <location>
        <begin position="1"/>
        <end position="145"/>
    </location>
</feature>
<feature type="compositionally biased region" description="Basic and acidic residues" evidence="1">
    <location>
        <begin position="75"/>
        <end position="87"/>
    </location>
</feature>
<keyword evidence="3" id="KW-1185">Reference proteome</keyword>
<protein>
    <submittedName>
        <fullName evidence="2">Uncharacterized protein</fullName>
    </submittedName>
</protein>
<proteinExistence type="predicted"/>
<accession>A0A9W6M4C7</accession>
<name>A0A9W6M4C7_9MICO</name>
<feature type="compositionally biased region" description="Basic and acidic residues" evidence="1">
    <location>
        <begin position="9"/>
        <end position="22"/>
    </location>
</feature>
<evidence type="ECO:0000313" key="3">
    <source>
        <dbReference type="Proteomes" id="UP001142317"/>
    </source>
</evidence>
<dbReference type="EMBL" id="BSEO01000014">
    <property type="protein sequence ID" value="GLJ80911.1"/>
    <property type="molecule type" value="Genomic_DNA"/>
</dbReference>